<dbReference type="InParanoid" id="A0A1Y2EEX0"/>
<evidence type="ECO:0000313" key="2">
    <source>
        <dbReference type="Proteomes" id="UP000193689"/>
    </source>
</evidence>
<protein>
    <submittedName>
        <fullName evidence="1">Uncharacterized protein</fullName>
    </submittedName>
</protein>
<dbReference type="Proteomes" id="UP000193689">
    <property type="component" value="Unassembled WGS sequence"/>
</dbReference>
<reference evidence="1 2" key="1">
    <citation type="submission" date="2016-07" db="EMBL/GenBank/DDBJ databases">
        <title>Pervasive Adenine N6-methylation of Active Genes in Fungi.</title>
        <authorList>
            <consortium name="DOE Joint Genome Institute"/>
            <person name="Mondo S.J."/>
            <person name="Dannebaum R.O."/>
            <person name="Kuo R.C."/>
            <person name="Labutti K."/>
            <person name="Haridas S."/>
            <person name="Kuo A."/>
            <person name="Salamov A."/>
            <person name="Ahrendt S.R."/>
            <person name="Lipzen A."/>
            <person name="Sullivan W."/>
            <person name="Andreopoulos W.B."/>
            <person name="Clum A."/>
            <person name="Lindquist E."/>
            <person name="Daum C."/>
            <person name="Ramamoorthy G.K."/>
            <person name="Gryganskyi A."/>
            <person name="Culley D."/>
            <person name="Magnuson J.K."/>
            <person name="James T.Y."/>
            <person name="O'Malley M.A."/>
            <person name="Stajich J.E."/>
            <person name="Spatafora J.W."/>
            <person name="Visel A."/>
            <person name="Grigoriev I.V."/>
        </authorList>
    </citation>
    <scope>NUCLEOTIDE SEQUENCE [LARGE SCALE GENOMIC DNA]</scope>
    <source>
        <strain evidence="1 2">CBS 129021</strain>
    </source>
</reference>
<accession>A0A1Y2EEX0</accession>
<sequence length="157" mass="17480">MNSCLFRSSKYLSAENRQGKVQVTGLGDDQTLGNLRNASIFACTEPRHVHFSFLCWFSSASDVARQFRQHHLTRSKEDDGVVAAGVGQLGHFTTSNQRRPVSLAHHVLKWAGTRMNATNKSARVNRAELIAKSCIRRRLSRAGKQKCSPVESAKQRG</sequence>
<comment type="caution">
    <text evidence="1">The sequence shown here is derived from an EMBL/GenBank/DDBJ whole genome shotgun (WGS) entry which is preliminary data.</text>
</comment>
<dbReference type="RefSeq" id="XP_040720072.1">
    <property type="nucleotide sequence ID" value="XM_040853287.1"/>
</dbReference>
<evidence type="ECO:0000313" key="1">
    <source>
        <dbReference type="EMBL" id="ORY70122.1"/>
    </source>
</evidence>
<keyword evidence="2" id="KW-1185">Reference proteome</keyword>
<organism evidence="1 2">
    <name type="scientific">Pseudomassariella vexata</name>
    <dbReference type="NCBI Taxonomy" id="1141098"/>
    <lineage>
        <taxon>Eukaryota</taxon>
        <taxon>Fungi</taxon>
        <taxon>Dikarya</taxon>
        <taxon>Ascomycota</taxon>
        <taxon>Pezizomycotina</taxon>
        <taxon>Sordariomycetes</taxon>
        <taxon>Xylariomycetidae</taxon>
        <taxon>Amphisphaeriales</taxon>
        <taxon>Pseudomassariaceae</taxon>
        <taxon>Pseudomassariella</taxon>
    </lineage>
</organism>
<dbReference type="AlphaFoldDB" id="A0A1Y2EEX0"/>
<gene>
    <name evidence="1" type="ORF">BCR38DRAFT_100204</name>
</gene>
<dbReference type="GeneID" id="63769499"/>
<proteinExistence type="predicted"/>
<dbReference type="EMBL" id="MCFJ01000002">
    <property type="protein sequence ID" value="ORY70122.1"/>
    <property type="molecule type" value="Genomic_DNA"/>
</dbReference>
<name>A0A1Y2EEX0_9PEZI</name>